<dbReference type="InterPro" id="IPR012340">
    <property type="entry name" value="NA-bd_OB-fold"/>
</dbReference>
<reference evidence="5" key="2">
    <citation type="submission" date="2016-06" db="EMBL/GenBank/DDBJ databases">
        <authorList>
            <person name="Huang P."/>
            <person name="Jiang X."/>
            <person name="Liu X."/>
        </authorList>
    </citation>
    <scope>NUCLEOTIDE SEQUENCE</scope>
    <source>
        <strain evidence="5">852011</strain>
    </source>
</reference>
<dbReference type="Pfam" id="PF00436">
    <property type="entry name" value="SSB"/>
    <property type="match status" value="1"/>
</dbReference>
<protein>
    <submittedName>
        <fullName evidence="4">Single-stranded DNA-binding protein</fullName>
    </submittedName>
</protein>
<evidence type="ECO:0000256" key="3">
    <source>
        <dbReference type="SAM" id="MobiDB-lite"/>
    </source>
</evidence>
<reference evidence="4 7" key="3">
    <citation type="submission" date="2024-01" db="EMBL/GenBank/DDBJ databases">
        <title>The diversity of rhizobia nodulating Mimosa spp. in eleven states of Brazil covering several biomes is determined by host plant, location, and edaphic factors.</title>
        <authorList>
            <person name="Rouws L."/>
            <person name="Barauna A."/>
            <person name="Beukes C."/>
            <person name="De Faria S.M."/>
            <person name="Gross E."/>
            <person name="Dos Reis Junior F.B."/>
            <person name="Simon M."/>
            <person name="Maluk M."/>
            <person name="Odee D.W."/>
            <person name="Kenicer G."/>
            <person name="Young J.P.W."/>
            <person name="Reis V.M."/>
            <person name="Zilli J."/>
            <person name="James E.K."/>
        </authorList>
    </citation>
    <scope>NUCLEOTIDE SEQUENCE [LARGE SCALE GENOMIC DNA]</scope>
    <source>
        <strain evidence="4 7">JHI1651</strain>
    </source>
</reference>
<evidence type="ECO:0000256" key="2">
    <source>
        <dbReference type="PROSITE-ProRule" id="PRU00252"/>
    </source>
</evidence>
<dbReference type="Gene3D" id="2.40.50.140">
    <property type="entry name" value="Nucleic acid-binding proteins"/>
    <property type="match status" value="1"/>
</dbReference>
<dbReference type="PROSITE" id="PS50935">
    <property type="entry name" value="SSB"/>
    <property type="match status" value="1"/>
</dbReference>
<dbReference type="AlphaFoldDB" id="A0A9Q6RZ72"/>
<feature type="region of interest" description="Disordered" evidence="3">
    <location>
        <begin position="108"/>
        <end position="129"/>
    </location>
</feature>
<dbReference type="EMBL" id="JAYLVJ010000015">
    <property type="protein sequence ID" value="MEO1755047.1"/>
    <property type="molecule type" value="Genomic_DNA"/>
</dbReference>
<reference evidence="5 6" key="1">
    <citation type="journal article" date="2014" name="Genome Announc.">
        <title>Draft Genome Sequence of the Haloacid-Degrading Burkholderia caribensis Strain MBA4.</title>
        <authorList>
            <person name="Pan Y."/>
            <person name="Kong K.F."/>
            <person name="Tsang J.S."/>
        </authorList>
    </citation>
    <scope>NUCLEOTIDE SEQUENCE [LARGE SCALE GENOMIC DNA]</scope>
    <source>
        <strain evidence="5 6">852011</strain>
    </source>
</reference>
<gene>
    <name evidence="5" type="ORF">A9O66_03965</name>
    <name evidence="4" type="ORF">VOI32_14015</name>
</gene>
<dbReference type="SUPFAM" id="SSF50249">
    <property type="entry name" value="Nucleic acid-binding proteins"/>
    <property type="match status" value="1"/>
</dbReference>
<evidence type="ECO:0000313" key="4">
    <source>
        <dbReference type="EMBL" id="MEO1755047.1"/>
    </source>
</evidence>
<dbReference type="EMBL" id="CP015958">
    <property type="protein sequence ID" value="QLB61613.1"/>
    <property type="molecule type" value="Genomic_DNA"/>
</dbReference>
<dbReference type="InterPro" id="IPR000424">
    <property type="entry name" value="Primosome_PriB/ssb"/>
</dbReference>
<organism evidence="5 6">
    <name type="scientific">Paraburkholderia caribensis</name>
    <dbReference type="NCBI Taxonomy" id="75105"/>
    <lineage>
        <taxon>Bacteria</taxon>
        <taxon>Pseudomonadati</taxon>
        <taxon>Pseudomonadota</taxon>
        <taxon>Betaproteobacteria</taxon>
        <taxon>Burkholderiales</taxon>
        <taxon>Burkholderiaceae</taxon>
        <taxon>Paraburkholderia</taxon>
    </lineage>
</organism>
<keyword evidence="1 2" id="KW-0238">DNA-binding</keyword>
<dbReference type="Proteomes" id="UP001462961">
    <property type="component" value="Unassembled WGS sequence"/>
</dbReference>
<dbReference type="Proteomes" id="UP000509548">
    <property type="component" value="Chromosome 1"/>
</dbReference>
<proteinExistence type="predicted"/>
<sequence length="129" mass="13674">MIDALIGGTLWKKPEARKSNAGKTYVIANVRATDGDGQHLFVSVIAFSDSATAALLALNDGDSVALAGTLKIGVYEPREGSARPNVSIVAQHVLTSYHVTRKRKAMADAAVSGDKRTKQSAMADDDLEF</sequence>
<accession>A0A9Q6RZ72</accession>
<evidence type="ECO:0000313" key="7">
    <source>
        <dbReference type="Proteomes" id="UP001462961"/>
    </source>
</evidence>
<dbReference type="GO" id="GO:0003697">
    <property type="term" value="F:single-stranded DNA binding"/>
    <property type="evidence" value="ECO:0007669"/>
    <property type="project" value="InterPro"/>
</dbReference>
<evidence type="ECO:0000256" key="1">
    <source>
        <dbReference type="ARBA" id="ARBA00023125"/>
    </source>
</evidence>
<name>A0A9Q6RZ72_9BURK</name>
<evidence type="ECO:0000313" key="6">
    <source>
        <dbReference type="Proteomes" id="UP000509548"/>
    </source>
</evidence>
<keyword evidence="7" id="KW-1185">Reference proteome</keyword>
<dbReference type="RefSeq" id="WP_107203717.1">
    <property type="nucleotide sequence ID" value="NZ_CP015958.1"/>
</dbReference>
<evidence type="ECO:0000313" key="5">
    <source>
        <dbReference type="EMBL" id="QLB61613.1"/>
    </source>
</evidence>